<dbReference type="Proteomes" id="UP001596432">
    <property type="component" value="Unassembled WGS sequence"/>
</dbReference>
<evidence type="ECO:0000313" key="2">
    <source>
        <dbReference type="EMBL" id="MFC7139337.1"/>
    </source>
</evidence>
<dbReference type="Gene3D" id="3.40.50.1820">
    <property type="entry name" value="alpha/beta hydrolase"/>
    <property type="match status" value="1"/>
</dbReference>
<reference evidence="2 3" key="1">
    <citation type="journal article" date="2019" name="Int. J. Syst. Evol. Microbiol.">
        <title>The Global Catalogue of Microorganisms (GCM) 10K type strain sequencing project: providing services to taxonomists for standard genome sequencing and annotation.</title>
        <authorList>
            <consortium name="The Broad Institute Genomics Platform"/>
            <consortium name="The Broad Institute Genome Sequencing Center for Infectious Disease"/>
            <person name="Wu L."/>
            <person name="Ma J."/>
        </authorList>
    </citation>
    <scope>NUCLEOTIDE SEQUENCE [LARGE SCALE GENOMIC DNA]</scope>
    <source>
        <strain evidence="2 3">XZYJT29</strain>
    </source>
</reference>
<dbReference type="GO" id="GO:0016787">
    <property type="term" value="F:hydrolase activity"/>
    <property type="evidence" value="ECO:0007669"/>
    <property type="project" value="UniProtKB-KW"/>
</dbReference>
<keyword evidence="2" id="KW-0378">Hydrolase</keyword>
<organism evidence="2 3">
    <name type="scientific">Halosimplex aquaticum</name>
    <dbReference type="NCBI Taxonomy" id="3026162"/>
    <lineage>
        <taxon>Archaea</taxon>
        <taxon>Methanobacteriati</taxon>
        <taxon>Methanobacteriota</taxon>
        <taxon>Stenosarchaea group</taxon>
        <taxon>Halobacteria</taxon>
        <taxon>Halobacteriales</taxon>
        <taxon>Haloarculaceae</taxon>
        <taxon>Halosimplex</taxon>
    </lineage>
</organism>
<dbReference type="AlphaFoldDB" id="A0ABD5Y1J0"/>
<dbReference type="EMBL" id="JBHTAS010000001">
    <property type="protein sequence ID" value="MFC7139337.1"/>
    <property type="molecule type" value="Genomic_DNA"/>
</dbReference>
<name>A0ABD5Y1J0_9EURY</name>
<protein>
    <submittedName>
        <fullName evidence="2">Alpha/beta hydrolase</fullName>
    </submittedName>
</protein>
<sequence length="207" mass="21670">MSEAVVIPGARDVRGSLDAPDGESEDPGERACVVACPPHPQLGGSRSDRRLTAVADALVERGIACLRFDYGDWDEGPGELRDAGNALTWARERHAAVALFGYSFGGCLALVAADEESSSGADLAAVSALAPAPRIDDDIDAVAATERIACPGQVVYGERDDTVEWRPVVERAEARGFAVTELAADHHFVGQSGKVAAVVADFLVAEL</sequence>
<evidence type="ECO:0000313" key="3">
    <source>
        <dbReference type="Proteomes" id="UP001596432"/>
    </source>
</evidence>
<dbReference type="SUPFAM" id="SSF53474">
    <property type="entry name" value="alpha/beta-Hydrolases"/>
    <property type="match status" value="1"/>
</dbReference>
<dbReference type="GeneID" id="78819589"/>
<feature type="region of interest" description="Disordered" evidence="1">
    <location>
        <begin position="1"/>
        <end position="28"/>
    </location>
</feature>
<dbReference type="RefSeq" id="WP_274324930.1">
    <property type="nucleotide sequence ID" value="NZ_CP118158.1"/>
</dbReference>
<dbReference type="InterPro" id="IPR029058">
    <property type="entry name" value="AB_hydrolase_fold"/>
</dbReference>
<evidence type="ECO:0000256" key="1">
    <source>
        <dbReference type="SAM" id="MobiDB-lite"/>
    </source>
</evidence>
<accession>A0ABD5Y1J0</accession>
<comment type="caution">
    <text evidence="2">The sequence shown here is derived from an EMBL/GenBank/DDBJ whole genome shotgun (WGS) entry which is preliminary data.</text>
</comment>
<proteinExistence type="predicted"/>
<gene>
    <name evidence="2" type="ORF">ACFQMA_05720</name>
</gene>
<keyword evidence="3" id="KW-1185">Reference proteome</keyword>